<protein>
    <submittedName>
        <fullName evidence="1">Uncharacterized protein</fullName>
    </submittedName>
</protein>
<sequence length="27" mass="2964">MGSPRWCHEYHATSSFSILARELGGGN</sequence>
<evidence type="ECO:0000313" key="1">
    <source>
        <dbReference type="EMBL" id="JAD98796.1"/>
    </source>
</evidence>
<reference evidence="1" key="2">
    <citation type="journal article" date="2015" name="Data Brief">
        <title>Shoot transcriptome of the giant reed, Arundo donax.</title>
        <authorList>
            <person name="Barrero R.A."/>
            <person name="Guerrero F.D."/>
            <person name="Moolhuijzen P."/>
            <person name="Goolsby J.A."/>
            <person name="Tidwell J."/>
            <person name="Bellgard S.E."/>
            <person name="Bellgard M.I."/>
        </authorList>
    </citation>
    <scope>NUCLEOTIDE SEQUENCE</scope>
    <source>
        <tissue evidence="1">Shoot tissue taken approximately 20 cm above the soil surface</tissue>
    </source>
</reference>
<accession>A0A0A9EFE4</accession>
<name>A0A0A9EFE4_ARUDO</name>
<reference evidence="1" key="1">
    <citation type="submission" date="2014-09" db="EMBL/GenBank/DDBJ databases">
        <authorList>
            <person name="Magalhaes I.L.F."/>
            <person name="Oliveira U."/>
            <person name="Santos F.R."/>
            <person name="Vidigal T.H.D.A."/>
            <person name="Brescovit A.D."/>
            <person name="Santos A.J."/>
        </authorList>
    </citation>
    <scope>NUCLEOTIDE SEQUENCE</scope>
    <source>
        <tissue evidence="1">Shoot tissue taken approximately 20 cm above the soil surface</tissue>
    </source>
</reference>
<organism evidence="1">
    <name type="scientific">Arundo donax</name>
    <name type="common">Giant reed</name>
    <name type="synonym">Donax arundinaceus</name>
    <dbReference type="NCBI Taxonomy" id="35708"/>
    <lineage>
        <taxon>Eukaryota</taxon>
        <taxon>Viridiplantae</taxon>
        <taxon>Streptophyta</taxon>
        <taxon>Embryophyta</taxon>
        <taxon>Tracheophyta</taxon>
        <taxon>Spermatophyta</taxon>
        <taxon>Magnoliopsida</taxon>
        <taxon>Liliopsida</taxon>
        <taxon>Poales</taxon>
        <taxon>Poaceae</taxon>
        <taxon>PACMAD clade</taxon>
        <taxon>Arundinoideae</taxon>
        <taxon>Arundineae</taxon>
        <taxon>Arundo</taxon>
    </lineage>
</organism>
<dbReference type="EMBL" id="GBRH01199099">
    <property type="protein sequence ID" value="JAD98796.1"/>
    <property type="molecule type" value="Transcribed_RNA"/>
</dbReference>
<dbReference type="AlphaFoldDB" id="A0A0A9EFE4"/>
<proteinExistence type="predicted"/>